<dbReference type="Proteomes" id="UP000275401">
    <property type="component" value="Unassembled WGS sequence"/>
</dbReference>
<proteinExistence type="predicted"/>
<keyword evidence="1" id="KW-0004">4Fe-4S</keyword>
<dbReference type="AlphaFoldDB" id="A0A3M8VUV6"/>
<keyword evidence="3" id="KW-1185">Reference proteome</keyword>
<keyword evidence="1" id="KW-0411">Iron-sulfur</keyword>
<dbReference type="InterPro" id="IPR058240">
    <property type="entry name" value="rSAM_sf"/>
</dbReference>
<dbReference type="InterPro" id="IPR003739">
    <property type="entry name" value="Lys_aminomutase/Glu_NH3_mut"/>
</dbReference>
<dbReference type="PANTHER" id="PTHR30538">
    <property type="entry name" value="LYSINE 2,3-AMINOMUTASE-RELATED"/>
    <property type="match status" value="1"/>
</dbReference>
<dbReference type="InterPro" id="IPR013785">
    <property type="entry name" value="Aldolase_TIM"/>
</dbReference>
<accession>A0A3M8VUV6</accession>
<dbReference type="RefSeq" id="WP_123102167.1">
    <property type="nucleotide sequence ID" value="NZ_RIBZ01000273.1"/>
</dbReference>
<evidence type="ECO:0000313" key="2">
    <source>
        <dbReference type="EMBL" id="RNG21622.1"/>
    </source>
</evidence>
<dbReference type="Gene3D" id="3.20.20.70">
    <property type="entry name" value="Aldolase class I"/>
    <property type="match status" value="1"/>
</dbReference>
<keyword evidence="1" id="KW-0408">Iron</keyword>
<reference evidence="2 3" key="1">
    <citation type="submission" date="2018-11" db="EMBL/GenBank/DDBJ databases">
        <title>The Potential of Streptomyces as Biocontrol Agents against the Tomato grey mould, Botrytis cinerea (Gray mold) Frontiers in Microbiology.</title>
        <authorList>
            <person name="Li D."/>
        </authorList>
    </citation>
    <scope>NUCLEOTIDE SEQUENCE [LARGE SCALE GENOMIC DNA]</scope>
    <source>
        <strain evidence="2 3">NEAU-LD23</strain>
    </source>
</reference>
<evidence type="ECO:0000256" key="1">
    <source>
        <dbReference type="ARBA" id="ARBA00022485"/>
    </source>
</evidence>
<dbReference type="PANTHER" id="PTHR30538:SF0">
    <property type="entry name" value="L-LYSINE 2,3-AMINOMUTASE AQ_1632-RELATED"/>
    <property type="match status" value="1"/>
</dbReference>
<organism evidence="2 3">
    <name type="scientific">Streptomyces botrytidirepellens</name>
    <dbReference type="NCBI Taxonomy" id="2486417"/>
    <lineage>
        <taxon>Bacteria</taxon>
        <taxon>Bacillati</taxon>
        <taxon>Actinomycetota</taxon>
        <taxon>Actinomycetes</taxon>
        <taxon>Kitasatosporales</taxon>
        <taxon>Streptomycetaceae</taxon>
        <taxon>Streptomyces</taxon>
    </lineage>
</organism>
<keyword evidence="1" id="KW-0479">Metal-binding</keyword>
<comment type="caution">
    <text evidence="2">The sequence shown here is derived from an EMBL/GenBank/DDBJ whole genome shotgun (WGS) entry which is preliminary data.</text>
</comment>
<sequence length="156" mass="17567">MLVTDGDPLILPDRIEWLLDALEEHAPQVEIVRIATRVPLQDLRRVDARMKRALRRRSTFRVEVATHINHRGELFPEVREAYAALQEAGARIYDQTVLLRGLNDNLNTLSSSSTSCAPWTSRRTICSTASRSAAWTTTARLSRRGLSCSAGWEPRG</sequence>
<dbReference type="GO" id="GO:0051539">
    <property type="term" value="F:4 iron, 4 sulfur cluster binding"/>
    <property type="evidence" value="ECO:0007669"/>
    <property type="project" value="UniProtKB-KW"/>
</dbReference>
<gene>
    <name evidence="2" type="ORF">EEJ42_22215</name>
</gene>
<name>A0A3M8VUV6_9ACTN</name>
<protein>
    <submittedName>
        <fullName evidence="2">Uncharacterized protein</fullName>
    </submittedName>
</protein>
<evidence type="ECO:0000313" key="3">
    <source>
        <dbReference type="Proteomes" id="UP000275401"/>
    </source>
</evidence>
<dbReference type="SUPFAM" id="SSF102114">
    <property type="entry name" value="Radical SAM enzymes"/>
    <property type="match status" value="1"/>
</dbReference>
<dbReference type="EMBL" id="RIBZ01000273">
    <property type="protein sequence ID" value="RNG21622.1"/>
    <property type="molecule type" value="Genomic_DNA"/>
</dbReference>